<dbReference type="AlphaFoldDB" id="D2VWT1"/>
<dbReference type="OrthoDB" id="5370059at2759"/>
<dbReference type="Pfam" id="PF13540">
    <property type="entry name" value="RCC1_2"/>
    <property type="match status" value="1"/>
</dbReference>
<dbReference type="RefSeq" id="XP_002671493.1">
    <property type="nucleotide sequence ID" value="XM_002671447.1"/>
</dbReference>
<dbReference type="OMA" id="SISEFHM"/>
<organism evidence="2">
    <name type="scientific">Naegleria gruberi</name>
    <name type="common">Amoeba</name>
    <dbReference type="NCBI Taxonomy" id="5762"/>
    <lineage>
        <taxon>Eukaryota</taxon>
        <taxon>Discoba</taxon>
        <taxon>Heterolobosea</taxon>
        <taxon>Tetramitia</taxon>
        <taxon>Eutetramitia</taxon>
        <taxon>Vahlkampfiidae</taxon>
        <taxon>Naegleria</taxon>
    </lineage>
</organism>
<dbReference type="InterPro" id="IPR009091">
    <property type="entry name" value="RCC1/BLIP-II"/>
</dbReference>
<accession>D2VWT1</accession>
<dbReference type="InParanoid" id="D2VWT1"/>
<protein>
    <submittedName>
        <fullName evidence="1">Predicted protein</fullName>
    </submittedName>
</protein>
<dbReference type="Proteomes" id="UP000006671">
    <property type="component" value="Unassembled WGS sequence"/>
</dbReference>
<dbReference type="SUPFAM" id="SSF50985">
    <property type="entry name" value="RCC1/BLIP-II"/>
    <property type="match status" value="1"/>
</dbReference>
<name>D2VWT1_NAEGR</name>
<dbReference type="Gene3D" id="2.130.10.30">
    <property type="entry name" value="Regulator of chromosome condensation 1/beta-lactamase-inhibitor protein II"/>
    <property type="match status" value="1"/>
</dbReference>
<dbReference type="EMBL" id="GG738905">
    <property type="protein sequence ID" value="EFC38749.1"/>
    <property type="molecule type" value="Genomic_DNA"/>
</dbReference>
<dbReference type="GeneID" id="8858580"/>
<evidence type="ECO:0000313" key="2">
    <source>
        <dbReference type="Proteomes" id="UP000006671"/>
    </source>
</evidence>
<sequence>MSKSFWLANYFASANLGLESTTRWTKYEFDDFKFSKILSGDRFVFFVCSDTNRLVEFTSKPRSIADNSMAIKIKKKSNVFDSLLMETDTTPQEVKHVTGYYINDLMGNPKKIQYRMGGGHIFLLEKTRIGIIDYIETDPKFKIEDYSSFGGINKFFCGPLSSHHVVLTNDRRVFVNNQQFSLNTKESPTIIKLAACCGSGVVLASDKHLYARGDNTFNVFTSVNNDFSSSFFEKIPFEFPANIKDVKCGFFHTIVLLENNQIFGCGYNTLKQSTFGIADAGIDSLSDFRLIEFDFGIPKEIACSSRGTVVINTNGDVFMAGEVVSDFPPSELKLNPSLFKFNITTFDREEFNTISVGGWQYVIYYEIFDETRKGELHMKRNLGSLLSTKALSDLVIIIDV</sequence>
<dbReference type="KEGG" id="ngr:NAEGRDRAFT_73492"/>
<dbReference type="VEuPathDB" id="AmoebaDB:NAEGRDRAFT_73492"/>
<evidence type="ECO:0000313" key="1">
    <source>
        <dbReference type="EMBL" id="EFC38749.1"/>
    </source>
</evidence>
<gene>
    <name evidence="1" type="ORF">NAEGRDRAFT_73492</name>
</gene>
<reference evidence="1 2" key="1">
    <citation type="journal article" date="2010" name="Cell">
        <title>The genome of Naegleria gruberi illuminates early eukaryotic versatility.</title>
        <authorList>
            <person name="Fritz-Laylin L.K."/>
            <person name="Prochnik S.E."/>
            <person name="Ginger M.L."/>
            <person name="Dacks J.B."/>
            <person name="Carpenter M.L."/>
            <person name="Field M.C."/>
            <person name="Kuo A."/>
            <person name="Paredez A."/>
            <person name="Chapman J."/>
            <person name="Pham J."/>
            <person name="Shu S."/>
            <person name="Neupane R."/>
            <person name="Cipriano M."/>
            <person name="Mancuso J."/>
            <person name="Tu H."/>
            <person name="Salamov A."/>
            <person name="Lindquist E."/>
            <person name="Shapiro H."/>
            <person name="Lucas S."/>
            <person name="Grigoriev I.V."/>
            <person name="Cande W.Z."/>
            <person name="Fulton C."/>
            <person name="Rokhsar D.S."/>
            <person name="Dawson S.C."/>
        </authorList>
    </citation>
    <scope>NUCLEOTIDE SEQUENCE [LARGE SCALE GENOMIC DNA]</scope>
    <source>
        <strain evidence="1 2">NEG-M</strain>
    </source>
</reference>
<keyword evidence="2" id="KW-1185">Reference proteome</keyword>
<proteinExistence type="predicted"/>